<dbReference type="GO" id="GO:0003677">
    <property type="term" value="F:DNA binding"/>
    <property type="evidence" value="ECO:0007669"/>
    <property type="project" value="UniProtKB-KW"/>
</dbReference>
<accession>A0AAV3U376</accession>
<dbReference type="InterPro" id="IPR005119">
    <property type="entry name" value="LysR_subst-bd"/>
</dbReference>
<keyword evidence="2" id="KW-0805">Transcription regulation</keyword>
<dbReference type="InterPro" id="IPR036388">
    <property type="entry name" value="WH-like_DNA-bd_sf"/>
</dbReference>
<comment type="caution">
    <text evidence="6">The sequence shown here is derived from an EMBL/GenBank/DDBJ whole genome shotgun (WGS) entry which is preliminary data.</text>
</comment>
<protein>
    <submittedName>
        <fullName evidence="6">LysR family transcriptional regulator</fullName>
    </submittedName>
</protein>
<dbReference type="SUPFAM" id="SSF53850">
    <property type="entry name" value="Periplasmic binding protein-like II"/>
    <property type="match status" value="1"/>
</dbReference>
<dbReference type="Proteomes" id="UP001409585">
    <property type="component" value="Unassembled WGS sequence"/>
</dbReference>
<sequence>MRNNRSLISGDRFVLLAAFVAVADTLNFAEAAKRLHLTSSTLSRRVKKLEQELGIQLLRRTTRQVNLTEQGRRYHQHCVQVLALLQDGDDQLQESEGAATGTLVVAAPSSYARTVLSPLLPEFMRAQPKVNVELRCSDRYVDLVEQNIDVAVRIGDLEDSTLVGRKLDNNRRRLVAAPKYLAQLGQPNSPQDLQQHQCLHFSHLSAGRVWSLYKGKNKSRVAVSPYLICDDASVLLDAAIAGLGIAILADFLCLGAVAKGQLTPVLSDWTLPPSEIYALYPKADFIPAKTRTFIDFLVQRINTKHPTGDD</sequence>
<evidence type="ECO:0000259" key="5">
    <source>
        <dbReference type="PROSITE" id="PS50931"/>
    </source>
</evidence>
<dbReference type="Gene3D" id="1.10.10.10">
    <property type="entry name" value="Winged helix-like DNA-binding domain superfamily/Winged helix DNA-binding domain"/>
    <property type="match status" value="1"/>
</dbReference>
<evidence type="ECO:0000256" key="2">
    <source>
        <dbReference type="ARBA" id="ARBA00023015"/>
    </source>
</evidence>
<gene>
    <name evidence="6" type="ORF">GCM10025791_23580</name>
</gene>
<dbReference type="InterPro" id="IPR000847">
    <property type="entry name" value="LysR_HTH_N"/>
</dbReference>
<organism evidence="6 7">
    <name type="scientific">Halioxenophilus aromaticivorans</name>
    <dbReference type="NCBI Taxonomy" id="1306992"/>
    <lineage>
        <taxon>Bacteria</taxon>
        <taxon>Pseudomonadati</taxon>
        <taxon>Pseudomonadota</taxon>
        <taxon>Gammaproteobacteria</taxon>
        <taxon>Alteromonadales</taxon>
        <taxon>Alteromonadaceae</taxon>
        <taxon>Halioxenophilus</taxon>
    </lineage>
</organism>
<reference evidence="7" key="1">
    <citation type="journal article" date="2019" name="Int. J. Syst. Evol. Microbiol.">
        <title>The Global Catalogue of Microorganisms (GCM) 10K type strain sequencing project: providing services to taxonomists for standard genome sequencing and annotation.</title>
        <authorList>
            <consortium name="The Broad Institute Genomics Platform"/>
            <consortium name="The Broad Institute Genome Sequencing Center for Infectious Disease"/>
            <person name="Wu L."/>
            <person name="Ma J."/>
        </authorList>
    </citation>
    <scope>NUCLEOTIDE SEQUENCE [LARGE SCALE GENOMIC DNA]</scope>
    <source>
        <strain evidence="7">JCM 19134</strain>
    </source>
</reference>
<evidence type="ECO:0000256" key="3">
    <source>
        <dbReference type="ARBA" id="ARBA00023125"/>
    </source>
</evidence>
<keyword evidence="4" id="KW-0804">Transcription</keyword>
<dbReference type="InterPro" id="IPR036390">
    <property type="entry name" value="WH_DNA-bd_sf"/>
</dbReference>
<dbReference type="EMBL" id="BAABLX010000022">
    <property type="protein sequence ID" value="GAA4944030.1"/>
    <property type="molecule type" value="Genomic_DNA"/>
</dbReference>
<dbReference type="RefSeq" id="WP_345422084.1">
    <property type="nucleotide sequence ID" value="NZ_AP031496.1"/>
</dbReference>
<dbReference type="SUPFAM" id="SSF46785">
    <property type="entry name" value="Winged helix' DNA-binding domain"/>
    <property type="match status" value="1"/>
</dbReference>
<evidence type="ECO:0000256" key="4">
    <source>
        <dbReference type="ARBA" id="ARBA00023163"/>
    </source>
</evidence>
<keyword evidence="3" id="KW-0238">DNA-binding</keyword>
<dbReference type="AlphaFoldDB" id="A0AAV3U376"/>
<name>A0AAV3U376_9ALTE</name>
<dbReference type="PANTHER" id="PTHR30537">
    <property type="entry name" value="HTH-TYPE TRANSCRIPTIONAL REGULATOR"/>
    <property type="match status" value="1"/>
</dbReference>
<dbReference type="CDD" id="cd08422">
    <property type="entry name" value="PBP2_CrgA_like"/>
    <property type="match status" value="1"/>
</dbReference>
<dbReference type="Pfam" id="PF00126">
    <property type="entry name" value="HTH_1"/>
    <property type="match status" value="1"/>
</dbReference>
<dbReference type="GO" id="GO:0003700">
    <property type="term" value="F:DNA-binding transcription factor activity"/>
    <property type="evidence" value="ECO:0007669"/>
    <property type="project" value="InterPro"/>
</dbReference>
<keyword evidence="7" id="KW-1185">Reference proteome</keyword>
<dbReference type="Gene3D" id="3.40.190.290">
    <property type="match status" value="1"/>
</dbReference>
<evidence type="ECO:0000313" key="6">
    <source>
        <dbReference type="EMBL" id="GAA4944030.1"/>
    </source>
</evidence>
<proteinExistence type="inferred from homology"/>
<dbReference type="FunFam" id="1.10.10.10:FF:000001">
    <property type="entry name" value="LysR family transcriptional regulator"/>
    <property type="match status" value="1"/>
</dbReference>
<dbReference type="Pfam" id="PF03466">
    <property type="entry name" value="LysR_substrate"/>
    <property type="match status" value="1"/>
</dbReference>
<dbReference type="FunFam" id="3.40.190.290:FF:000001">
    <property type="entry name" value="Transcriptional regulator, LysR family"/>
    <property type="match status" value="1"/>
</dbReference>
<evidence type="ECO:0000256" key="1">
    <source>
        <dbReference type="ARBA" id="ARBA00009437"/>
    </source>
</evidence>
<dbReference type="PANTHER" id="PTHR30537:SF5">
    <property type="entry name" value="HTH-TYPE TRANSCRIPTIONAL ACTIVATOR TTDR-RELATED"/>
    <property type="match status" value="1"/>
</dbReference>
<dbReference type="PRINTS" id="PR00039">
    <property type="entry name" value="HTHLYSR"/>
</dbReference>
<dbReference type="PROSITE" id="PS50931">
    <property type="entry name" value="HTH_LYSR"/>
    <property type="match status" value="1"/>
</dbReference>
<comment type="similarity">
    <text evidence="1">Belongs to the LysR transcriptional regulatory family.</text>
</comment>
<dbReference type="InterPro" id="IPR058163">
    <property type="entry name" value="LysR-type_TF_proteobact-type"/>
</dbReference>
<feature type="domain" description="HTH lysR-type" evidence="5">
    <location>
        <begin position="15"/>
        <end position="68"/>
    </location>
</feature>
<evidence type="ECO:0000313" key="7">
    <source>
        <dbReference type="Proteomes" id="UP001409585"/>
    </source>
</evidence>